<feature type="transmembrane region" description="Helical" evidence="1">
    <location>
        <begin position="352"/>
        <end position="374"/>
    </location>
</feature>
<protein>
    <submittedName>
        <fullName evidence="3">ABC-2 family transporter protein</fullName>
    </submittedName>
</protein>
<dbReference type="GO" id="GO:0005886">
    <property type="term" value="C:plasma membrane"/>
    <property type="evidence" value="ECO:0007669"/>
    <property type="project" value="UniProtKB-SubCell"/>
</dbReference>
<feature type="transmembrane region" description="Helical" evidence="1">
    <location>
        <begin position="742"/>
        <end position="759"/>
    </location>
</feature>
<keyword evidence="1" id="KW-1133">Transmembrane helix</keyword>
<dbReference type="GO" id="GO:0080120">
    <property type="term" value="P:CAAX-box protein maturation"/>
    <property type="evidence" value="ECO:0007669"/>
    <property type="project" value="UniProtKB-ARBA"/>
</dbReference>
<dbReference type="Proteomes" id="UP000322214">
    <property type="component" value="Chromosome"/>
</dbReference>
<dbReference type="OrthoDB" id="5486437at2"/>
<feature type="transmembrane region" description="Helical" evidence="1">
    <location>
        <begin position="437"/>
        <end position="457"/>
    </location>
</feature>
<keyword evidence="1" id="KW-0812">Transmembrane</keyword>
<dbReference type="InterPro" id="IPR003675">
    <property type="entry name" value="Rce1/LyrA-like_dom"/>
</dbReference>
<dbReference type="Pfam" id="PF12679">
    <property type="entry name" value="ABC2_membrane_2"/>
    <property type="match status" value="1"/>
</dbReference>
<feature type="transmembrane region" description="Helical" evidence="1">
    <location>
        <begin position="37"/>
        <end position="55"/>
    </location>
</feature>
<dbReference type="GO" id="GO:0140359">
    <property type="term" value="F:ABC-type transporter activity"/>
    <property type="evidence" value="ECO:0007669"/>
    <property type="project" value="InterPro"/>
</dbReference>
<feature type="transmembrane region" description="Helical" evidence="1">
    <location>
        <begin position="653"/>
        <end position="672"/>
    </location>
</feature>
<sequence>MNAPETTSRTQTRGGIARIWRLARKELRETLRDRRTIVTLILMPLLVYPILSLVFQNFLLSSLKQLPGEEEPGYGIVFASNLSDDEVRAFLLRVSRALDEVDYVTDSSNGDAGEGVAESDSQGIAAGEVFADGNSAEEANLDYQVSDANSDLGPSLENNNWMFLNGQGNGDMAQIVAQGDADVGLELEIDLQKLQVTGFRILRRDDRISEEAANYIRNRFRQWNDVFIRKVFQDQGGTLPVCEPVVSKIEIGENKSAGGTIASLIPLALVLMTITGAVYPAIDLTAGERERGTLETLMAAPVPRMGILLAKFVAVVTVAVLTAILNLIGMTIVMWVFQLDTMLPGGGLSVGIIFKVFLLLVLFACFFAACLLMVTSFARSFKEAQAYLVPIILLSLGPGLLAMSPTVQLGGLTAVTPMMNLLVLARDVMQGEVQAGAAAIAVISTLVYAFVALSIAARTFGADSILYSQQVNVSSLLKRPKRVAAFVPIVSALLCLVLLLPFNMVSIGVLGRVGKALAENFSLFCLLMAAFTIASFFVIPSFVAWMNRVSFRTAFGLNSTKWSYFVAAIVLGLSLWPIVMLMVEGTYAIYGMLAGEAAASERHELLVKLSGEQVERFRQVSPAIIALCFSLIPAFCEEWFFRGMLLRSLAKEWKAWSAIATTAILFGVFHILSNSAISLDRFLPTMLIGILLGYLAWKSNSIWPGFILHALHNGTVAFLGYYQKQLSELSWFPKEAEKIPPTWGLVACAVAAFGLMIVIRSTRHTNVVTIE</sequence>
<dbReference type="STRING" id="980251.GCA_001642875_00581"/>
<dbReference type="Pfam" id="PF02517">
    <property type="entry name" value="Rce1-like"/>
    <property type="match status" value="1"/>
</dbReference>
<feature type="transmembrane region" description="Helical" evidence="1">
    <location>
        <begin position="521"/>
        <end position="542"/>
    </location>
</feature>
<keyword evidence="1" id="KW-0472">Membrane</keyword>
<feature type="transmembrane region" description="Helical" evidence="1">
    <location>
        <begin position="386"/>
        <end position="403"/>
    </location>
</feature>
<dbReference type="GO" id="GO:0004175">
    <property type="term" value="F:endopeptidase activity"/>
    <property type="evidence" value="ECO:0007669"/>
    <property type="project" value="UniProtKB-ARBA"/>
</dbReference>
<reference evidence="3 4" key="1">
    <citation type="submission" date="2019-08" db="EMBL/GenBank/DDBJ databases">
        <title>Deep-cultivation of Planctomycetes and their phenomic and genomic characterization uncovers novel biology.</title>
        <authorList>
            <person name="Wiegand S."/>
            <person name="Jogler M."/>
            <person name="Boedeker C."/>
            <person name="Pinto D."/>
            <person name="Vollmers J."/>
            <person name="Rivas-Marin E."/>
            <person name="Kohn T."/>
            <person name="Peeters S.H."/>
            <person name="Heuer A."/>
            <person name="Rast P."/>
            <person name="Oberbeckmann S."/>
            <person name="Bunk B."/>
            <person name="Jeske O."/>
            <person name="Meyerdierks A."/>
            <person name="Storesund J.E."/>
            <person name="Kallscheuer N."/>
            <person name="Luecker S."/>
            <person name="Lage O.M."/>
            <person name="Pohl T."/>
            <person name="Merkel B.J."/>
            <person name="Hornburger P."/>
            <person name="Mueller R.-W."/>
            <person name="Bruemmer F."/>
            <person name="Labrenz M."/>
            <person name="Spormann A.M."/>
            <person name="Op den Camp H."/>
            <person name="Overmann J."/>
            <person name="Amann R."/>
            <person name="Jetten M.S.M."/>
            <person name="Mascher T."/>
            <person name="Medema M.H."/>
            <person name="Devos D.P."/>
            <person name="Kaster A.-K."/>
            <person name="Ovreas L."/>
            <person name="Rohde M."/>
            <person name="Galperin M.Y."/>
            <person name="Jogler C."/>
        </authorList>
    </citation>
    <scope>NUCLEOTIDE SEQUENCE [LARGE SCALE GENOMIC DNA]</scope>
    <source>
        <strain evidence="3 4">FC18</strain>
    </source>
</reference>
<evidence type="ECO:0000313" key="3">
    <source>
        <dbReference type="EMBL" id="QEG23290.1"/>
    </source>
</evidence>
<dbReference type="EMBL" id="CP042912">
    <property type="protein sequence ID" value="QEG23290.1"/>
    <property type="molecule type" value="Genomic_DNA"/>
</dbReference>
<dbReference type="PANTHER" id="PTHR43471:SF3">
    <property type="entry name" value="ABC TRANSPORTER PERMEASE PROTEIN NATB"/>
    <property type="match status" value="1"/>
</dbReference>
<dbReference type="PANTHER" id="PTHR43471">
    <property type="entry name" value="ABC TRANSPORTER PERMEASE"/>
    <property type="match status" value="1"/>
</dbReference>
<dbReference type="RefSeq" id="WP_075083365.1">
    <property type="nucleotide sequence ID" value="NZ_CP042912.1"/>
</dbReference>
<evidence type="ECO:0000259" key="2">
    <source>
        <dbReference type="Pfam" id="PF02517"/>
    </source>
</evidence>
<feature type="transmembrane region" description="Helical" evidence="1">
    <location>
        <begin position="562"/>
        <end position="583"/>
    </location>
</feature>
<evidence type="ECO:0000313" key="4">
    <source>
        <dbReference type="Proteomes" id="UP000322214"/>
    </source>
</evidence>
<keyword evidence="4" id="KW-1185">Reference proteome</keyword>
<feature type="transmembrane region" description="Helical" evidence="1">
    <location>
        <begin position="312"/>
        <end position="337"/>
    </location>
</feature>
<feature type="domain" description="CAAX prenyl protease 2/Lysostaphin resistance protein A-like" evidence="2">
    <location>
        <begin position="621"/>
        <end position="714"/>
    </location>
</feature>
<dbReference type="NCBIfam" id="NF041647">
    <property type="entry name" value="ABC_perm_CPBP"/>
    <property type="match status" value="1"/>
</dbReference>
<feature type="transmembrane region" description="Helical" evidence="1">
    <location>
        <begin position="261"/>
        <end position="282"/>
    </location>
</feature>
<name>A0A5B9PDT3_9BACT</name>
<feature type="transmembrane region" description="Helical" evidence="1">
    <location>
        <begin position="483"/>
        <end position="509"/>
    </location>
</feature>
<feature type="transmembrane region" description="Helical" evidence="1">
    <location>
        <begin position="679"/>
        <end position="697"/>
    </location>
</feature>
<organism evidence="3 4">
    <name type="scientific">Mariniblastus fucicola</name>
    <dbReference type="NCBI Taxonomy" id="980251"/>
    <lineage>
        <taxon>Bacteria</taxon>
        <taxon>Pseudomonadati</taxon>
        <taxon>Planctomycetota</taxon>
        <taxon>Planctomycetia</taxon>
        <taxon>Pirellulales</taxon>
        <taxon>Pirellulaceae</taxon>
        <taxon>Mariniblastus</taxon>
    </lineage>
</organism>
<feature type="transmembrane region" description="Helical" evidence="1">
    <location>
        <begin position="703"/>
        <end position="722"/>
    </location>
</feature>
<dbReference type="KEGG" id="mff:MFFC18_31860"/>
<proteinExistence type="predicted"/>
<accession>A0A5B9PDT3</accession>
<gene>
    <name evidence="3" type="ORF">MFFC18_31860</name>
</gene>
<dbReference type="AlphaFoldDB" id="A0A5B9PDT3"/>
<feature type="transmembrane region" description="Helical" evidence="1">
    <location>
        <begin position="623"/>
        <end position="641"/>
    </location>
</feature>
<evidence type="ECO:0000256" key="1">
    <source>
        <dbReference type="SAM" id="Phobius"/>
    </source>
</evidence>